<protein>
    <submittedName>
        <fullName evidence="1">Uncharacterized protein</fullName>
    </submittedName>
</protein>
<evidence type="ECO:0000313" key="2">
    <source>
        <dbReference type="Proteomes" id="UP000279259"/>
    </source>
</evidence>
<dbReference type="AlphaFoldDB" id="A0A427YCZ6"/>
<comment type="caution">
    <text evidence="1">The sequence shown here is derived from an EMBL/GenBank/DDBJ whole genome shotgun (WGS) entry which is preliminary data.</text>
</comment>
<evidence type="ECO:0000313" key="1">
    <source>
        <dbReference type="EMBL" id="RSH88946.1"/>
    </source>
</evidence>
<reference evidence="1 2" key="1">
    <citation type="submission" date="2018-11" db="EMBL/GenBank/DDBJ databases">
        <title>Genome sequence of Saitozyma podzolica DSM 27192.</title>
        <authorList>
            <person name="Aliyu H."/>
            <person name="Gorte O."/>
            <person name="Ochsenreither K."/>
        </authorList>
    </citation>
    <scope>NUCLEOTIDE SEQUENCE [LARGE SCALE GENOMIC DNA]</scope>
    <source>
        <strain evidence="1 2">DSM 27192</strain>
    </source>
</reference>
<organism evidence="1 2">
    <name type="scientific">Saitozyma podzolica</name>
    <dbReference type="NCBI Taxonomy" id="1890683"/>
    <lineage>
        <taxon>Eukaryota</taxon>
        <taxon>Fungi</taxon>
        <taxon>Dikarya</taxon>
        <taxon>Basidiomycota</taxon>
        <taxon>Agaricomycotina</taxon>
        <taxon>Tremellomycetes</taxon>
        <taxon>Tremellales</taxon>
        <taxon>Trimorphomycetaceae</taxon>
        <taxon>Saitozyma</taxon>
    </lineage>
</organism>
<dbReference type="Proteomes" id="UP000279259">
    <property type="component" value="Unassembled WGS sequence"/>
</dbReference>
<dbReference type="EMBL" id="RSCD01000015">
    <property type="protein sequence ID" value="RSH88946.1"/>
    <property type="molecule type" value="Genomic_DNA"/>
</dbReference>
<gene>
    <name evidence="1" type="ORF">EHS25_002608</name>
</gene>
<proteinExistence type="predicted"/>
<name>A0A427YCZ6_9TREE</name>
<accession>A0A427YCZ6</accession>
<keyword evidence="2" id="KW-1185">Reference proteome</keyword>
<sequence length="131" mass="13380">MTLGQRTALIDRVGDYITKAAPAPPNAIATPNTPTLAVGIPPDLLVEVDGAADVELARELVALETTAGAMLTADAAAEAEDKVVGGAADDEGLALELVLVTVTTAWLALERVSGITNTEAPRSATSNSRFL</sequence>